<feature type="domain" description="Helicase ATP-binding" evidence="10">
    <location>
        <begin position="44"/>
        <end position="214"/>
    </location>
</feature>
<feature type="short sequence motif" description="Q motif" evidence="8">
    <location>
        <begin position="13"/>
        <end position="41"/>
    </location>
</feature>
<protein>
    <recommendedName>
        <fullName evidence="1">RNA helicase</fullName>
        <ecNumber evidence="1">3.6.4.13</ecNumber>
    </recommendedName>
</protein>
<dbReference type="GO" id="GO:0005829">
    <property type="term" value="C:cytosol"/>
    <property type="evidence" value="ECO:0007669"/>
    <property type="project" value="TreeGrafter"/>
</dbReference>
<proteinExistence type="inferred from homology"/>
<dbReference type="InterPro" id="IPR014014">
    <property type="entry name" value="RNA_helicase_DEAD_Q_motif"/>
</dbReference>
<comment type="caution">
    <text evidence="13">The sequence shown here is derived from an EMBL/GenBank/DDBJ whole genome shotgun (WGS) entry which is preliminary data.</text>
</comment>
<dbReference type="InterPro" id="IPR000629">
    <property type="entry name" value="RNA-helicase_DEAD-box_CS"/>
</dbReference>
<dbReference type="SMART" id="SM00490">
    <property type="entry name" value="HELICc"/>
    <property type="match status" value="1"/>
</dbReference>
<evidence type="ECO:0000256" key="9">
    <source>
        <dbReference type="RuleBase" id="RU000492"/>
    </source>
</evidence>
<evidence type="ECO:0000256" key="5">
    <source>
        <dbReference type="ARBA" id="ARBA00022840"/>
    </source>
</evidence>
<feature type="domain" description="Helicase C-terminal" evidence="11">
    <location>
        <begin position="254"/>
        <end position="400"/>
    </location>
</feature>
<evidence type="ECO:0000313" key="14">
    <source>
        <dbReference type="Proteomes" id="UP000654370"/>
    </source>
</evidence>
<keyword evidence="14" id="KW-1185">Reference proteome</keyword>
<evidence type="ECO:0000256" key="3">
    <source>
        <dbReference type="ARBA" id="ARBA00022801"/>
    </source>
</evidence>
<accession>A0A8H7PT51</accession>
<sequence>MKRSRDVQIEEDVQFDALIKNKDLLKGIKASGYEKPSPIQLKAIPLGRLGVDLIAQAKSGTGKTVVFGTIALECVDLSLFEPQILIVAPTREIAVQITEVLRDLGTYMQKLTCEAFIGGLAVGGDTRKMRQCQVVVGTPGRVMALLQQNKLKVANIKLAVLDEADKLMGADFKAQTKYILEKLPIHKQVIAFSATFDQSLQDAFQQFMKNPQKVVLTTDAPVLEGVQQYYVQITTEAVDTSLIQIHEYEQKFKRVVDLLEKVPFYQCIVFLNHRGRAVDLTQWLNRSGWETCHISAGISQQQRLEVMQKARKFKIRVLICSDLVSLIARGIDIDRVNLVINLDFPKDVETYLHRVGRTGRYGTSGIAINVTSSHDEGFLKTLSEHDINVESLPENLTFGAFAKELEGSERQTLEQHEKKRQKTVAKSRKWAKKDAIINKPSKRQIRQAEVQDKTAKFRVDDKIMPQNAIDTTCSEIQSIVVKQQPLFVDANQTTFLAQPSAGSFPQAIYRGYYHSQSDNSLDPPDLFF</sequence>
<comment type="similarity">
    <text evidence="9">Belongs to the DEAD box helicase family.</text>
</comment>
<evidence type="ECO:0000259" key="12">
    <source>
        <dbReference type="PROSITE" id="PS51195"/>
    </source>
</evidence>
<keyword evidence="6" id="KW-0694">RNA-binding</keyword>
<dbReference type="InterPro" id="IPR050079">
    <property type="entry name" value="DEAD_box_RNA_helicase"/>
</dbReference>
<evidence type="ECO:0000259" key="11">
    <source>
        <dbReference type="PROSITE" id="PS51194"/>
    </source>
</evidence>
<dbReference type="GO" id="GO:0003724">
    <property type="term" value="F:RNA helicase activity"/>
    <property type="evidence" value="ECO:0007669"/>
    <property type="project" value="UniProtKB-EC"/>
</dbReference>
<dbReference type="Pfam" id="PF00270">
    <property type="entry name" value="DEAD"/>
    <property type="match status" value="1"/>
</dbReference>
<dbReference type="InterPro" id="IPR011545">
    <property type="entry name" value="DEAD/DEAH_box_helicase_dom"/>
</dbReference>
<dbReference type="PANTHER" id="PTHR47959">
    <property type="entry name" value="ATP-DEPENDENT RNA HELICASE RHLE-RELATED"/>
    <property type="match status" value="1"/>
</dbReference>
<keyword evidence="4 9" id="KW-0347">Helicase</keyword>
<dbReference type="InterPro" id="IPR027417">
    <property type="entry name" value="P-loop_NTPase"/>
</dbReference>
<keyword evidence="3 9" id="KW-0378">Hydrolase</keyword>
<evidence type="ECO:0000256" key="2">
    <source>
        <dbReference type="ARBA" id="ARBA00022741"/>
    </source>
</evidence>
<dbReference type="Pfam" id="PF00271">
    <property type="entry name" value="Helicase_C"/>
    <property type="match status" value="1"/>
</dbReference>
<organism evidence="13 14">
    <name type="scientific">Mortierella isabellina</name>
    <name type="common">Filamentous fungus</name>
    <name type="synonym">Umbelopsis isabellina</name>
    <dbReference type="NCBI Taxonomy" id="91625"/>
    <lineage>
        <taxon>Eukaryota</taxon>
        <taxon>Fungi</taxon>
        <taxon>Fungi incertae sedis</taxon>
        <taxon>Mucoromycota</taxon>
        <taxon>Mucoromycotina</taxon>
        <taxon>Umbelopsidomycetes</taxon>
        <taxon>Umbelopsidales</taxon>
        <taxon>Umbelopsidaceae</taxon>
        <taxon>Umbelopsis</taxon>
    </lineage>
</organism>
<evidence type="ECO:0000256" key="8">
    <source>
        <dbReference type="PROSITE-ProRule" id="PRU00552"/>
    </source>
</evidence>
<dbReference type="EC" id="3.6.4.13" evidence="1"/>
<name>A0A8H7PT51_MORIS</name>
<dbReference type="Gene3D" id="3.40.50.300">
    <property type="entry name" value="P-loop containing nucleotide triphosphate hydrolases"/>
    <property type="match status" value="2"/>
</dbReference>
<dbReference type="InterPro" id="IPR014001">
    <property type="entry name" value="Helicase_ATP-bd"/>
</dbReference>
<evidence type="ECO:0000313" key="13">
    <source>
        <dbReference type="EMBL" id="KAG2179059.1"/>
    </source>
</evidence>
<dbReference type="GO" id="GO:0016787">
    <property type="term" value="F:hydrolase activity"/>
    <property type="evidence" value="ECO:0007669"/>
    <property type="project" value="UniProtKB-KW"/>
</dbReference>
<evidence type="ECO:0000259" key="10">
    <source>
        <dbReference type="PROSITE" id="PS51192"/>
    </source>
</evidence>
<reference evidence="13" key="1">
    <citation type="submission" date="2020-12" db="EMBL/GenBank/DDBJ databases">
        <title>Metabolic potential, ecology and presence of endohyphal bacteria is reflected in genomic diversity of Mucoromycotina.</title>
        <authorList>
            <person name="Muszewska A."/>
            <person name="Okrasinska A."/>
            <person name="Steczkiewicz K."/>
            <person name="Drgas O."/>
            <person name="Orlowska M."/>
            <person name="Perlinska-Lenart U."/>
            <person name="Aleksandrzak-Piekarczyk T."/>
            <person name="Szatraj K."/>
            <person name="Zielenkiewicz U."/>
            <person name="Pilsyk S."/>
            <person name="Malc E."/>
            <person name="Mieczkowski P."/>
            <person name="Kruszewska J.S."/>
            <person name="Biernat P."/>
            <person name="Pawlowska J."/>
        </authorList>
    </citation>
    <scope>NUCLEOTIDE SEQUENCE</scope>
    <source>
        <strain evidence="13">WA0000067209</strain>
    </source>
</reference>
<evidence type="ECO:0000256" key="6">
    <source>
        <dbReference type="ARBA" id="ARBA00022884"/>
    </source>
</evidence>
<dbReference type="PROSITE" id="PS51195">
    <property type="entry name" value="Q_MOTIF"/>
    <property type="match status" value="1"/>
</dbReference>
<keyword evidence="2 9" id="KW-0547">Nucleotide-binding</keyword>
<dbReference type="InterPro" id="IPR001650">
    <property type="entry name" value="Helicase_C-like"/>
</dbReference>
<dbReference type="PROSITE" id="PS51194">
    <property type="entry name" value="HELICASE_CTER"/>
    <property type="match status" value="1"/>
</dbReference>
<evidence type="ECO:0000256" key="7">
    <source>
        <dbReference type="ARBA" id="ARBA00047984"/>
    </source>
</evidence>
<dbReference type="PROSITE" id="PS00039">
    <property type="entry name" value="DEAD_ATP_HELICASE"/>
    <property type="match status" value="1"/>
</dbReference>
<dbReference type="PANTHER" id="PTHR47959:SF1">
    <property type="entry name" value="ATP-DEPENDENT RNA HELICASE DBPA"/>
    <property type="match status" value="1"/>
</dbReference>
<dbReference type="Proteomes" id="UP000654370">
    <property type="component" value="Unassembled WGS sequence"/>
</dbReference>
<dbReference type="SUPFAM" id="SSF52540">
    <property type="entry name" value="P-loop containing nucleoside triphosphate hydrolases"/>
    <property type="match status" value="1"/>
</dbReference>
<evidence type="ECO:0000256" key="4">
    <source>
        <dbReference type="ARBA" id="ARBA00022806"/>
    </source>
</evidence>
<dbReference type="EMBL" id="JAEPQZ010000007">
    <property type="protein sequence ID" value="KAG2179059.1"/>
    <property type="molecule type" value="Genomic_DNA"/>
</dbReference>
<feature type="domain" description="DEAD-box RNA helicase Q" evidence="12">
    <location>
        <begin position="13"/>
        <end position="41"/>
    </location>
</feature>
<dbReference type="AlphaFoldDB" id="A0A8H7PT51"/>
<dbReference type="PROSITE" id="PS51192">
    <property type="entry name" value="HELICASE_ATP_BIND_1"/>
    <property type="match status" value="1"/>
</dbReference>
<dbReference type="SMART" id="SM00487">
    <property type="entry name" value="DEXDc"/>
    <property type="match status" value="1"/>
</dbReference>
<keyword evidence="5 9" id="KW-0067">ATP-binding</keyword>
<dbReference type="OrthoDB" id="434041at2759"/>
<evidence type="ECO:0000256" key="1">
    <source>
        <dbReference type="ARBA" id="ARBA00012552"/>
    </source>
</evidence>
<dbReference type="GO" id="GO:0003723">
    <property type="term" value="F:RNA binding"/>
    <property type="evidence" value="ECO:0007669"/>
    <property type="project" value="UniProtKB-KW"/>
</dbReference>
<dbReference type="CDD" id="cd18787">
    <property type="entry name" value="SF2_C_DEAD"/>
    <property type="match status" value="1"/>
</dbReference>
<gene>
    <name evidence="13" type="ORF">INT43_001909</name>
</gene>
<comment type="catalytic activity">
    <reaction evidence="7">
        <text>ATP + H2O = ADP + phosphate + H(+)</text>
        <dbReference type="Rhea" id="RHEA:13065"/>
        <dbReference type="ChEBI" id="CHEBI:15377"/>
        <dbReference type="ChEBI" id="CHEBI:15378"/>
        <dbReference type="ChEBI" id="CHEBI:30616"/>
        <dbReference type="ChEBI" id="CHEBI:43474"/>
        <dbReference type="ChEBI" id="CHEBI:456216"/>
        <dbReference type="EC" id="3.6.4.13"/>
    </reaction>
</comment>
<dbReference type="GO" id="GO:0005524">
    <property type="term" value="F:ATP binding"/>
    <property type="evidence" value="ECO:0007669"/>
    <property type="project" value="UniProtKB-KW"/>
</dbReference>